<dbReference type="Pfam" id="PF00535">
    <property type="entry name" value="Glycos_transf_2"/>
    <property type="match status" value="1"/>
</dbReference>
<dbReference type="AlphaFoldDB" id="A0A4S4AB64"/>
<keyword evidence="2" id="KW-1133">Transmembrane helix</keyword>
<dbReference type="SUPFAM" id="SSF53448">
    <property type="entry name" value="Nucleotide-diphospho-sugar transferases"/>
    <property type="match status" value="1"/>
</dbReference>
<dbReference type="Proteomes" id="UP000307956">
    <property type="component" value="Unassembled WGS sequence"/>
</dbReference>
<dbReference type="PANTHER" id="PTHR48090:SF7">
    <property type="entry name" value="RFBJ PROTEIN"/>
    <property type="match status" value="1"/>
</dbReference>
<keyword evidence="4" id="KW-0808">Transferase</keyword>
<dbReference type="Gene3D" id="3.90.550.10">
    <property type="entry name" value="Spore Coat Polysaccharide Biosynthesis Protein SpsA, Chain A"/>
    <property type="match status" value="1"/>
</dbReference>
<feature type="transmembrane region" description="Helical" evidence="2">
    <location>
        <begin position="228"/>
        <end position="255"/>
    </location>
</feature>
<reference evidence="4 5" key="1">
    <citation type="submission" date="2019-04" db="EMBL/GenBank/DDBJ databases">
        <title>Azoarcus rhizosphaerae sp. nov. isolated from rhizosphere of Ficus religiosa.</title>
        <authorList>
            <person name="Lin S.-Y."/>
            <person name="Hameed A."/>
            <person name="Hsu Y.-H."/>
            <person name="Young C.-C."/>
        </authorList>
    </citation>
    <scope>NUCLEOTIDE SEQUENCE [LARGE SCALE GENOMIC DNA]</scope>
    <source>
        <strain evidence="4 5">CC-YHH848</strain>
    </source>
</reference>
<dbReference type="EMBL" id="SSOD01000021">
    <property type="protein sequence ID" value="THF56188.1"/>
    <property type="molecule type" value="Genomic_DNA"/>
</dbReference>
<comment type="caution">
    <text evidence="4">The sequence shown here is derived from an EMBL/GenBank/DDBJ whole genome shotgun (WGS) entry which is preliminary data.</text>
</comment>
<evidence type="ECO:0000313" key="4">
    <source>
        <dbReference type="EMBL" id="THF56188.1"/>
    </source>
</evidence>
<evidence type="ECO:0000259" key="3">
    <source>
        <dbReference type="Pfam" id="PF00535"/>
    </source>
</evidence>
<feature type="domain" description="Glycosyltransferase 2-like" evidence="3">
    <location>
        <begin position="24"/>
        <end position="177"/>
    </location>
</feature>
<keyword evidence="5" id="KW-1185">Reference proteome</keyword>
<dbReference type="InterPro" id="IPR050256">
    <property type="entry name" value="Glycosyltransferase_2"/>
</dbReference>
<dbReference type="CDD" id="cd04179">
    <property type="entry name" value="DPM_DPG-synthase_like"/>
    <property type="match status" value="1"/>
</dbReference>
<evidence type="ECO:0000313" key="5">
    <source>
        <dbReference type="Proteomes" id="UP000307956"/>
    </source>
</evidence>
<organism evidence="4 5">
    <name type="scientific">Pseudothauera rhizosphaerae</name>
    <dbReference type="NCBI Taxonomy" id="2565932"/>
    <lineage>
        <taxon>Bacteria</taxon>
        <taxon>Pseudomonadati</taxon>
        <taxon>Pseudomonadota</taxon>
        <taxon>Betaproteobacteria</taxon>
        <taxon>Rhodocyclales</taxon>
        <taxon>Zoogloeaceae</taxon>
        <taxon>Pseudothauera</taxon>
    </lineage>
</organism>
<dbReference type="OrthoDB" id="9811884at2"/>
<dbReference type="GO" id="GO:0016740">
    <property type="term" value="F:transferase activity"/>
    <property type="evidence" value="ECO:0007669"/>
    <property type="project" value="UniProtKB-KW"/>
</dbReference>
<evidence type="ECO:0000256" key="1">
    <source>
        <dbReference type="SAM" id="MobiDB-lite"/>
    </source>
</evidence>
<feature type="transmembrane region" description="Helical" evidence="2">
    <location>
        <begin position="267"/>
        <end position="290"/>
    </location>
</feature>
<feature type="region of interest" description="Disordered" evidence="1">
    <location>
        <begin position="1"/>
        <end position="20"/>
    </location>
</feature>
<sequence>MGTDETQKLPSTAPSSRDTPVDVSIVIPARNEAGSLVGLLPKLVSACPGAEVIVVNDGSTDHTIEVCAKHPVSIVSHPYPKGNGAAIKSGARAARGRVIIFMDADGQHDPDDIPRLLAKLDEGYDMVVGARQRGSQANVGRGLANGVYNGLATYMTNHRIEDLTSGFRAVRADLFREFLYLLPNGFSYPTTITMAFFRAGYAVAYEPIHAARRQGTSHLRPLKDGVRFLLIIFKIGTLYAPLKLFAPLALAFFLIGTGWYGYTFATIGRFTNMSALMLTTSFIVFSMGLISEQITQLMYRPDSSRQSDPG</sequence>
<proteinExistence type="predicted"/>
<dbReference type="InterPro" id="IPR029044">
    <property type="entry name" value="Nucleotide-diphossugar_trans"/>
</dbReference>
<dbReference type="PANTHER" id="PTHR48090">
    <property type="entry name" value="UNDECAPRENYL-PHOSPHATE 4-DEOXY-4-FORMAMIDO-L-ARABINOSE TRANSFERASE-RELATED"/>
    <property type="match status" value="1"/>
</dbReference>
<evidence type="ECO:0000256" key="2">
    <source>
        <dbReference type="SAM" id="Phobius"/>
    </source>
</evidence>
<keyword evidence="2" id="KW-0812">Transmembrane</keyword>
<accession>A0A4S4AB64</accession>
<name>A0A4S4AB64_9RHOO</name>
<protein>
    <submittedName>
        <fullName evidence="4">Glycosyltransferase family 2 protein</fullName>
    </submittedName>
</protein>
<gene>
    <name evidence="4" type="ORF">E6O51_19510</name>
</gene>
<feature type="compositionally biased region" description="Polar residues" evidence="1">
    <location>
        <begin position="8"/>
        <end position="18"/>
    </location>
</feature>
<dbReference type="InterPro" id="IPR001173">
    <property type="entry name" value="Glyco_trans_2-like"/>
</dbReference>
<keyword evidence="2" id="KW-0472">Membrane</keyword>